<dbReference type="AlphaFoldDB" id="A0A2J6S3M6"/>
<feature type="region of interest" description="Disordered" evidence="1">
    <location>
        <begin position="1"/>
        <end position="32"/>
    </location>
</feature>
<name>A0A2J6S3M6_HYAVF</name>
<sequence>MIDRTTMHPGRQNHHGTSSTVSPPACPSPIDRSTMGSAAPGFYLIDQSERTLSLEDIVTPALQLTIFTQDYLPPMMLLASGQVVDPNRRCRRVAITPSMLFAYAHMRGPDQHYFDPLLHALYPTPNRYLDQERTVISSIENSDSLDE</sequence>
<reference evidence="2 3" key="1">
    <citation type="submission" date="2016-04" db="EMBL/GenBank/DDBJ databases">
        <title>A degradative enzymes factory behind the ericoid mycorrhizal symbiosis.</title>
        <authorList>
            <consortium name="DOE Joint Genome Institute"/>
            <person name="Martino E."/>
            <person name="Morin E."/>
            <person name="Grelet G."/>
            <person name="Kuo A."/>
            <person name="Kohler A."/>
            <person name="Daghino S."/>
            <person name="Barry K."/>
            <person name="Choi C."/>
            <person name="Cichocki N."/>
            <person name="Clum A."/>
            <person name="Copeland A."/>
            <person name="Hainaut M."/>
            <person name="Haridas S."/>
            <person name="Labutti K."/>
            <person name="Lindquist E."/>
            <person name="Lipzen A."/>
            <person name="Khouja H.-R."/>
            <person name="Murat C."/>
            <person name="Ohm R."/>
            <person name="Olson A."/>
            <person name="Spatafora J."/>
            <person name="Veneault-Fourrey C."/>
            <person name="Henrissat B."/>
            <person name="Grigoriev I."/>
            <person name="Martin F."/>
            <person name="Perotto S."/>
        </authorList>
    </citation>
    <scope>NUCLEOTIDE SEQUENCE [LARGE SCALE GENOMIC DNA]</scope>
    <source>
        <strain evidence="2 3">F</strain>
    </source>
</reference>
<dbReference type="EMBL" id="KZ613940">
    <property type="protein sequence ID" value="PMD45373.1"/>
    <property type="molecule type" value="Genomic_DNA"/>
</dbReference>
<evidence type="ECO:0000313" key="2">
    <source>
        <dbReference type="EMBL" id="PMD45373.1"/>
    </source>
</evidence>
<dbReference type="OrthoDB" id="3431248at2759"/>
<organism evidence="2 3">
    <name type="scientific">Hyaloscypha variabilis (strain UAMH 11265 / GT02V1 / F)</name>
    <name type="common">Meliniomyces variabilis</name>
    <dbReference type="NCBI Taxonomy" id="1149755"/>
    <lineage>
        <taxon>Eukaryota</taxon>
        <taxon>Fungi</taxon>
        <taxon>Dikarya</taxon>
        <taxon>Ascomycota</taxon>
        <taxon>Pezizomycotina</taxon>
        <taxon>Leotiomycetes</taxon>
        <taxon>Helotiales</taxon>
        <taxon>Hyaloscyphaceae</taxon>
        <taxon>Hyaloscypha</taxon>
        <taxon>Hyaloscypha variabilis</taxon>
    </lineage>
</organism>
<proteinExistence type="predicted"/>
<evidence type="ECO:0000313" key="3">
    <source>
        <dbReference type="Proteomes" id="UP000235786"/>
    </source>
</evidence>
<accession>A0A2J6S3M6</accession>
<evidence type="ECO:0000256" key="1">
    <source>
        <dbReference type="SAM" id="MobiDB-lite"/>
    </source>
</evidence>
<protein>
    <submittedName>
        <fullName evidence="2">Uncharacterized protein</fullName>
    </submittedName>
</protein>
<gene>
    <name evidence="2" type="ORF">L207DRAFT_255435</name>
</gene>
<keyword evidence="3" id="KW-1185">Reference proteome</keyword>
<dbReference type="Proteomes" id="UP000235786">
    <property type="component" value="Unassembled WGS sequence"/>
</dbReference>